<dbReference type="AlphaFoldDB" id="A0AAD8PGF6"/>
<sequence>MDDSGDDAVTACAVRDTGLLEESLCDLIVAFGGTADLTNGFCLNRSDFVSHTEYLNSCFNHDRMRHLRRAFYGLDVTVPAFFRVLHLHLKRGATLLNKCPSFLKDETFMPQTEDVKTVDTNKDKLVPKSAVIPSNESAAEPAEAQNIATDATVTDESTTDNASHVPQIKVFCHWYVDSILTLYDEVVKHVCTLDIYDYVRVRCFLVNLDQILVDNSIGHIKLRNAIYELMLKLLSFSLQDAWWMYTDIEWVGSKLPFIFDVKWKSDQNGLDIEEVKSSVNRVGAISGQRGKVDVSLFGDIMRIFDLTKGEDDMWEQLMGPMPTDPAKFDEFVLFKKATGVRPNNWVDVLTVSLVEIVYCVMFESFIRQLDIGNKRVEVHGILERLETLGSLLDMLHEIDVGYTAWAVDVLGNRVDPTLVNAFHVHGESLLNGEDDVSDSSAVTRMKWGEGIHVFNGILHRINRMFYDLVLSIVDRISKPALEEIDKFWGSKLWWELTHSKDKLLIGPKGTVNDMIRICSKRVRFSVCVELFSRVIAHFAKKVYNGKVDSEHMIFDALAIWDSFCAINNVTSQYQNKNYHINRLFHMVEEIKMGRFIDGDEPLICAKDFWSPLFSLPQKKDSKTNYSKLSLSHYIHQELKGTVSLDHTVWARGLIKMTMALFGNVLFIFRDYSSLQPVGIVDTEDLVAIVSPCNNKKRSTALDSLESDLDLYSCGTTESESSIDGPPHAPSSNSHIDPDEPVSYWGWRMRLEVVGGAYDSKRGKRVTEVADNNEEIEFEFMGPEHRERWSRSLKSILNSGSHTPNKIWWRCYSMFLQ</sequence>
<keyword evidence="3" id="KW-1185">Reference proteome</keyword>
<evidence type="ECO:0000313" key="3">
    <source>
        <dbReference type="Proteomes" id="UP001230268"/>
    </source>
</evidence>
<feature type="region of interest" description="Disordered" evidence="1">
    <location>
        <begin position="715"/>
        <end position="736"/>
    </location>
</feature>
<gene>
    <name evidence="2" type="ORF">BgAZ_108270</name>
</gene>
<evidence type="ECO:0000313" key="2">
    <source>
        <dbReference type="EMBL" id="KAK1444921.1"/>
    </source>
</evidence>
<comment type="caution">
    <text evidence="2">The sequence shown here is derived from an EMBL/GenBank/DDBJ whole genome shotgun (WGS) entry which is preliminary data.</text>
</comment>
<organism evidence="2 3">
    <name type="scientific">Babesia gibsoni</name>
    <dbReference type="NCBI Taxonomy" id="33632"/>
    <lineage>
        <taxon>Eukaryota</taxon>
        <taxon>Sar</taxon>
        <taxon>Alveolata</taxon>
        <taxon>Apicomplexa</taxon>
        <taxon>Aconoidasida</taxon>
        <taxon>Piroplasmida</taxon>
        <taxon>Babesiidae</taxon>
        <taxon>Babesia</taxon>
    </lineage>
</organism>
<proteinExistence type="predicted"/>
<dbReference type="EMBL" id="JAVEPI010000001">
    <property type="protein sequence ID" value="KAK1444921.1"/>
    <property type="molecule type" value="Genomic_DNA"/>
</dbReference>
<evidence type="ECO:0000256" key="1">
    <source>
        <dbReference type="SAM" id="MobiDB-lite"/>
    </source>
</evidence>
<accession>A0AAD8PGF6</accession>
<name>A0AAD8PGF6_BABGI</name>
<dbReference type="Proteomes" id="UP001230268">
    <property type="component" value="Unassembled WGS sequence"/>
</dbReference>
<protein>
    <submittedName>
        <fullName evidence="2">Uncharacterized protein</fullName>
    </submittedName>
</protein>
<reference evidence="2" key="1">
    <citation type="submission" date="2023-08" db="EMBL/GenBank/DDBJ databases">
        <title>Draft sequence of the Babesia gibsoni genome.</title>
        <authorList>
            <person name="Yamagishi J.Y."/>
            <person name="Xuan X.X."/>
        </authorList>
    </citation>
    <scope>NUCLEOTIDE SEQUENCE</scope>
    <source>
        <strain evidence="2">Azabu</strain>
    </source>
</reference>